<protein>
    <submittedName>
        <fullName evidence="1">Uncharacterized protein</fullName>
    </submittedName>
</protein>
<dbReference type="AlphaFoldDB" id="A0A0V1AYA0"/>
<proteinExistence type="predicted"/>
<dbReference type="Proteomes" id="UP000054776">
    <property type="component" value="Unassembled WGS sequence"/>
</dbReference>
<evidence type="ECO:0000313" key="1">
    <source>
        <dbReference type="EMBL" id="KRY29762.1"/>
    </source>
</evidence>
<gene>
    <name evidence="1" type="ORF">T01_12410</name>
</gene>
<evidence type="ECO:0000313" key="2">
    <source>
        <dbReference type="Proteomes" id="UP000054776"/>
    </source>
</evidence>
<organism evidence="1 2">
    <name type="scientific">Trichinella spiralis</name>
    <name type="common">Trichina worm</name>
    <dbReference type="NCBI Taxonomy" id="6334"/>
    <lineage>
        <taxon>Eukaryota</taxon>
        <taxon>Metazoa</taxon>
        <taxon>Ecdysozoa</taxon>
        <taxon>Nematoda</taxon>
        <taxon>Enoplea</taxon>
        <taxon>Dorylaimia</taxon>
        <taxon>Trichinellida</taxon>
        <taxon>Trichinellidae</taxon>
        <taxon>Trichinella</taxon>
    </lineage>
</organism>
<dbReference type="OrthoDB" id="10380918at2759"/>
<keyword evidence="2" id="KW-1185">Reference proteome</keyword>
<accession>A0A0V1AYA0</accession>
<name>A0A0V1AYA0_TRISP</name>
<sequence length="157" mass="17942">MPNLTYQYDQQLIVVLCVSILFSDPLNVHDAFLKKNSKRNCVNWGRYTIYLHSTLVPFFLTENFFKTGNHFNYTPPCFKSPLVICELIHDFYNLGDAVVESRNSCAVLTSELAISPLIAVITSTFSSWRNGQNSPKIYEIYHNARSRNELASVHCNA</sequence>
<comment type="caution">
    <text evidence="1">The sequence shown here is derived from an EMBL/GenBank/DDBJ whole genome shotgun (WGS) entry which is preliminary data.</text>
</comment>
<dbReference type="EMBL" id="JYDH01000161">
    <property type="protein sequence ID" value="KRY29762.1"/>
    <property type="molecule type" value="Genomic_DNA"/>
</dbReference>
<reference evidence="1 2" key="1">
    <citation type="submission" date="2015-01" db="EMBL/GenBank/DDBJ databases">
        <title>Evolution of Trichinella species and genotypes.</title>
        <authorList>
            <person name="Korhonen P.K."/>
            <person name="Edoardo P."/>
            <person name="Giuseppe L.R."/>
            <person name="Gasser R.B."/>
        </authorList>
    </citation>
    <scope>NUCLEOTIDE SEQUENCE [LARGE SCALE GENOMIC DNA]</scope>
    <source>
        <strain evidence="1">ISS3</strain>
    </source>
</reference>
<dbReference type="InParanoid" id="A0A0V1AYA0"/>